<sequence>MKKVIKKIILLNKKEGETPLEALENFRFKNKEYKDVKMTYAGRLDPMASGILLILAGDEIKNKEKSKKFYWRKCTRISNVFF</sequence>
<dbReference type="GO" id="GO:0003723">
    <property type="term" value="F:RNA binding"/>
    <property type="evidence" value="ECO:0007669"/>
    <property type="project" value="InterPro"/>
</dbReference>
<dbReference type="GO" id="GO:0006396">
    <property type="term" value="P:RNA processing"/>
    <property type="evidence" value="ECO:0007669"/>
    <property type="project" value="UniProtKB-ARBA"/>
</dbReference>
<dbReference type="EMBL" id="PFCP01000008">
    <property type="protein sequence ID" value="PIR69127.1"/>
    <property type="molecule type" value="Genomic_DNA"/>
</dbReference>
<dbReference type="InterPro" id="IPR020103">
    <property type="entry name" value="PsdUridine_synth_cat_dom_sf"/>
</dbReference>
<organism evidence="1 2">
    <name type="scientific">Candidatus Nomurabacteria bacterium CG10_big_fil_rev_8_21_14_0_10_03_31_7</name>
    <dbReference type="NCBI Taxonomy" id="1974730"/>
    <lineage>
        <taxon>Bacteria</taxon>
        <taxon>Candidatus Nomuraibacteriota</taxon>
    </lineage>
</organism>
<comment type="caution">
    <text evidence="1">The sequence shown here is derived from an EMBL/GenBank/DDBJ whole genome shotgun (WGS) entry which is preliminary data.</text>
</comment>
<accession>A0A2J0JIL0</accession>
<gene>
    <name evidence="1" type="ORF">COU48_00270</name>
</gene>
<dbReference type="AlphaFoldDB" id="A0A2J0JIL0"/>
<dbReference type="SUPFAM" id="SSF55120">
    <property type="entry name" value="Pseudouridine synthase"/>
    <property type="match status" value="1"/>
</dbReference>
<protein>
    <submittedName>
        <fullName evidence="1">Uncharacterized protein</fullName>
    </submittedName>
</protein>
<reference evidence="2" key="1">
    <citation type="submission" date="2017-09" db="EMBL/GenBank/DDBJ databases">
        <title>Depth-based differentiation of microbial function through sediment-hosted aquifers and enrichment of novel symbionts in the deep terrestrial subsurface.</title>
        <authorList>
            <person name="Probst A.J."/>
            <person name="Ladd B."/>
            <person name="Jarett J.K."/>
            <person name="Geller-Mcgrath D.E."/>
            <person name="Sieber C.M.K."/>
            <person name="Emerson J.B."/>
            <person name="Anantharaman K."/>
            <person name="Thomas B.C."/>
            <person name="Malmstrom R."/>
            <person name="Stieglmeier M."/>
            <person name="Klingl A."/>
            <person name="Woyke T."/>
            <person name="Ryan C.M."/>
            <person name="Banfield J.F."/>
        </authorList>
    </citation>
    <scope>NUCLEOTIDE SEQUENCE [LARGE SCALE GENOMIC DNA]</scope>
</reference>
<evidence type="ECO:0000313" key="1">
    <source>
        <dbReference type="EMBL" id="PIR69127.1"/>
    </source>
</evidence>
<proteinExistence type="predicted"/>
<dbReference type="GO" id="GO:0140098">
    <property type="term" value="F:catalytic activity, acting on RNA"/>
    <property type="evidence" value="ECO:0007669"/>
    <property type="project" value="UniProtKB-ARBA"/>
</dbReference>
<evidence type="ECO:0000313" key="2">
    <source>
        <dbReference type="Proteomes" id="UP000228613"/>
    </source>
</evidence>
<name>A0A2J0JIL0_9BACT</name>
<dbReference type="Gene3D" id="3.30.2350.10">
    <property type="entry name" value="Pseudouridine synthase"/>
    <property type="match status" value="1"/>
</dbReference>
<dbReference type="GO" id="GO:0001522">
    <property type="term" value="P:pseudouridine synthesis"/>
    <property type="evidence" value="ECO:0007669"/>
    <property type="project" value="InterPro"/>
</dbReference>
<dbReference type="GO" id="GO:0009982">
    <property type="term" value="F:pseudouridine synthase activity"/>
    <property type="evidence" value="ECO:0007669"/>
    <property type="project" value="InterPro"/>
</dbReference>
<dbReference type="Proteomes" id="UP000228613">
    <property type="component" value="Unassembled WGS sequence"/>
</dbReference>